<proteinExistence type="predicted"/>
<dbReference type="EMBL" id="EQ962661">
    <property type="protein sequence ID" value="EED11631.1"/>
    <property type="molecule type" value="Genomic_DNA"/>
</dbReference>
<dbReference type="RefSeq" id="XP_002488387.1">
    <property type="nucleotide sequence ID" value="XM_002488342.1"/>
</dbReference>
<dbReference type="PANTHER" id="PTHR47785">
    <property type="entry name" value="ZN(II)2CYS6 TRANSCRIPTION FACTOR (EUROFUNG)-RELATED-RELATED"/>
    <property type="match status" value="1"/>
</dbReference>
<dbReference type="GeneID" id="8106883"/>
<dbReference type="VEuPathDB" id="FungiDB:TSTA_108190"/>
<dbReference type="Proteomes" id="UP000001745">
    <property type="component" value="Unassembled WGS sequence"/>
</dbReference>
<evidence type="ECO:0008006" key="3">
    <source>
        <dbReference type="Google" id="ProtNLM"/>
    </source>
</evidence>
<name>B8MUC7_TALSN</name>
<organism evidence="1 2">
    <name type="scientific">Talaromyces stipitatus (strain ATCC 10500 / CBS 375.48 / QM 6759 / NRRL 1006)</name>
    <name type="common">Penicillium stipitatum</name>
    <dbReference type="NCBI Taxonomy" id="441959"/>
    <lineage>
        <taxon>Eukaryota</taxon>
        <taxon>Fungi</taxon>
        <taxon>Dikarya</taxon>
        <taxon>Ascomycota</taxon>
        <taxon>Pezizomycotina</taxon>
        <taxon>Eurotiomycetes</taxon>
        <taxon>Eurotiomycetidae</taxon>
        <taxon>Eurotiales</taxon>
        <taxon>Trichocomaceae</taxon>
        <taxon>Talaromyces</taxon>
        <taxon>Talaromyces sect. Talaromyces</taxon>
    </lineage>
</organism>
<dbReference type="CDD" id="cd12148">
    <property type="entry name" value="fungal_TF_MHR"/>
    <property type="match status" value="1"/>
</dbReference>
<dbReference type="PhylomeDB" id="B8MUC7"/>
<evidence type="ECO:0000313" key="1">
    <source>
        <dbReference type="EMBL" id="EED11631.1"/>
    </source>
</evidence>
<dbReference type="OrthoDB" id="5244761at2759"/>
<dbReference type="PANTHER" id="PTHR47785:SF4">
    <property type="entry name" value="ZN(II)2CYS6 TRANSCRIPTION FACTOR (EUROFUNG)"/>
    <property type="match status" value="1"/>
</dbReference>
<accession>B8MUC7</accession>
<keyword evidence="2" id="KW-1185">Reference proteome</keyword>
<protein>
    <recommendedName>
        <fullName evidence="3">Transcription factor domain-containing protein</fullName>
    </recommendedName>
</protein>
<dbReference type="AlphaFoldDB" id="B8MUC7"/>
<reference evidence="2" key="1">
    <citation type="journal article" date="2015" name="Genome Announc.">
        <title>Genome sequence of the AIDS-associated pathogen Penicillium marneffei (ATCC18224) and its near taxonomic relative Talaromyces stipitatus (ATCC10500).</title>
        <authorList>
            <person name="Nierman W.C."/>
            <person name="Fedorova-Abrams N.D."/>
            <person name="Andrianopoulos A."/>
        </authorList>
    </citation>
    <scope>NUCLEOTIDE SEQUENCE [LARGE SCALE GENOMIC DNA]</scope>
    <source>
        <strain evidence="2">ATCC 10500 / CBS 375.48 / QM 6759 / NRRL 1006</strain>
    </source>
</reference>
<dbReference type="STRING" id="441959.B8MUC7"/>
<sequence>MKPVHPVAPAGRKEAIANTAIPINLLKKVACHVIFGIQKLESNTVDGATRTTESDGDLSIPVEHCTAAQNLLSWSSIQRLLRQPDFDIDYVMGLEEGRGVIRIYGHGEGKDDGGSHWGDGLPISPPTNEVMERRVDGIDKYGALDTCHNTLWQYLSLHPILDKFALEQKIMNFSNQYSNSNRRIDRSIDNAVILLVVALGAICECKDRIPPLATVEDAARNVHVIPGLAYYAHATDILGNMQGGTSLSNVQAALLAGLYMGQLVHPFQSHGWISQAATACQTLVHRRNYSILQDSRMKDLCSAAYWACLQHESDILAELDLPPSGISRAEDRIDLPKGLYYEGDTRIMLFYSAQIHLRKVLNQVHTNLYQTSNCKKLLTPHNVLQVLGNSLDLWRKNLPCEMQWNDNDEPSSDINTAQLRAKYYGARYIIYRPLLRYALDLGQTLKSIDTTVSWGVLLQIVQNACEICISAAIRSTRVFHNIQERPIITNIFGTAHAQFGNILVLSTTYASYMRHLVERSELESLLKRTVAFLEDYKHLSPMLSADAEILNKIYPRIFCE</sequence>
<dbReference type="eggNOG" id="ENOG502QT5J">
    <property type="taxonomic scope" value="Eukaryota"/>
</dbReference>
<evidence type="ECO:0000313" key="2">
    <source>
        <dbReference type="Proteomes" id="UP000001745"/>
    </source>
</evidence>
<dbReference type="OMA" id="CEICISA"/>
<gene>
    <name evidence="1" type="ORF">TSTA_108190</name>
</gene>
<dbReference type="HOGENOM" id="CLU_004835_4_0_1"/>
<dbReference type="InterPro" id="IPR053181">
    <property type="entry name" value="EcdB-like_regulator"/>
</dbReference>
<dbReference type="InParanoid" id="B8MUC7"/>